<comment type="caution">
    <text evidence="1">The sequence shown here is derived from an EMBL/GenBank/DDBJ whole genome shotgun (WGS) entry which is preliminary data.</text>
</comment>
<dbReference type="Proteomes" id="UP000012019">
    <property type="component" value="Unassembled WGS sequence"/>
</dbReference>
<dbReference type="RefSeq" id="WP_009726584.1">
    <property type="nucleotide sequence ID" value="NZ_APHR01000039.1"/>
</dbReference>
<organism evidence="1 2">
    <name type="scientific">Methylophaga lonarensis MPL</name>
    <dbReference type="NCBI Taxonomy" id="1286106"/>
    <lineage>
        <taxon>Bacteria</taxon>
        <taxon>Pseudomonadati</taxon>
        <taxon>Pseudomonadota</taxon>
        <taxon>Gammaproteobacteria</taxon>
        <taxon>Thiotrichales</taxon>
        <taxon>Piscirickettsiaceae</taxon>
        <taxon>Methylophaga</taxon>
    </lineage>
</organism>
<gene>
    <name evidence="1" type="ORF">MPL1_07992</name>
</gene>
<protein>
    <submittedName>
        <fullName evidence="1">Uncharacterized protein</fullName>
    </submittedName>
</protein>
<keyword evidence="2" id="KW-1185">Reference proteome</keyword>
<dbReference type="EMBL" id="APHR01000039">
    <property type="protein sequence ID" value="EMR12894.1"/>
    <property type="molecule type" value="Genomic_DNA"/>
</dbReference>
<evidence type="ECO:0000313" key="2">
    <source>
        <dbReference type="Proteomes" id="UP000012019"/>
    </source>
</evidence>
<dbReference type="STRING" id="1286106.MPL1_07992"/>
<evidence type="ECO:0000313" key="1">
    <source>
        <dbReference type="EMBL" id="EMR12894.1"/>
    </source>
</evidence>
<name>M7PR26_9GAMM</name>
<dbReference type="AlphaFoldDB" id="M7PR26"/>
<dbReference type="OrthoDB" id="7053601at2"/>
<dbReference type="eggNOG" id="ENOG5033A3M">
    <property type="taxonomic scope" value="Bacteria"/>
</dbReference>
<dbReference type="PATRIC" id="fig|1286106.3.peg.1603"/>
<sequence length="252" mass="28167">MSLMCSISDAESNQLTMALIKAVNDAIASGKDEPDIVARLTENIPSQCKLVKKIGSYDVSVGGVFIHQTPKVHFDGMKKNSIELGDLLLISTVKKLSGEITRKALLLQAKIITKLPVIDTGNDDQHELYRDWPVFEYVRSSPSLNGKTRCITGFDLYPAAKYLLFSKPLNPSGGWPHWIHSRVVHANALTAYPTDKLSSYECFVKELHDFVLSEKGKSFELLENSEYTYLNELHETAIECSPTVAKAFFSFY</sequence>
<proteinExistence type="predicted"/>
<reference evidence="1 2" key="1">
    <citation type="journal article" date="2013" name="Genome Announc.">
        <title>Draft Genome Sequence of Methylophaga lonarensis MPLT, a Haloalkaliphilic (Non-Methane-Utilizing) Methylotroph.</title>
        <authorList>
            <person name="Shetty S.A."/>
            <person name="Marathe N.P."/>
            <person name="Munot H."/>
            <person name="Antony C.P."/>
            <person name="Dhotre D.P."/>
            <person name="Murrell J.C."/>
            <person name="Shouche Y.S."/>
        </authorList>
    </citation>
    <scope>NUCLEOTIDE SEQUENCE [LARGE SCALE GENOMIC DNA]</scope>
    <source>
        <strain evidence="1 2">MPL</strain>
    </source>
</reference>
<accession>M7PR26</accession>